<feature type="transmembrane region" description="Helical" evidence="5">
    <location>
        <begin position="194"/>
        <end position="215"/>
    </location>
</feature>
<dbReference type="Gene3D" id="1.10.3720.10">
    <property type="entry name" value="MetI-like"/>
    <property type="match status" value="1"/>
</dbReference>
<dbReference type="PROSITE" id="PS50928">
    <property type="entry name" value="ABC_TM1"/>
    <property type="match status" value="1"/>
</dbReference>
<evidence type="ECO:0000256" key="2">
    <source>
        <dbReference type="ARBA" id="ARBA00022692"/>
    </source>
</evidence>
<dbReference type="InterPro" id="IPR035906">
    <property type="entry name" value="MetI-like_sf"/>
</dbReference>
<keyword evidence="4 5" id="KW-0472">Membrane</keyword>
<dbReference type="InterPro" id="IPR000515">
    <property type="entry name" value="MetI-like"/>
</dbReference>
<evidence type="ECO:0000259" key="6">
    <source>
        <dbReference type="PROSITE" id="PS50928"/>
    </source>
</evidence>
<evidence type="ECO:0000256" key="1">
    <source>
        <dbReference type="ARBA" id="ARBA00004141"/>
    </source>
</evidence>
<proteinExistence type="inferred from homology"/>
<protein>
    <submittedName>
        <fullName evidence="7">ABC transporter permease</fullName>
    </submittedName>
</protein>
<keyword evidence="9" id="KW-1185">Reference proteome</keyword>
<dbReference type="RefSeq" id="WP_338006169.1">
    <property type="nucleotide sequence ID" value="NZ_JAOPKA010000027.1"/>
</dbReference>
<feature type="transmembrane region" description="Helical" evidence="5">
    <location>
        <begin position="296"/>
        <end position="317"/>
    </location>
</feature>
<sequence length="337" mass="37093">MVNYYVERLAQLIITTLAVITLSFALLRLMPGGPMDYLRAQLASEMGSGRSSDEIDAIVESYVSVNPNDPIYIAYFDYVTSILQGDFGQSIWYSRPVSEILAEALPWTVFIMLSALIFTFTIGIALGAAMAYFEGSRFDTSATIVSVILTSIPYYIFALVLLFAFAYQIQIFPTGDLYARGETPGLNISFLRSALHHATLPILSLVLTGFGGWALSMRGNAVRILGEDYLRVAELRGIPDYRISLKYVGQNAVLPMYTGLMISIGFMFGGAVILEEIFKYPGLGYYILRAVEARDYPLLMGGFIVITLAVLVAVLIADLTYGKIDPRAGGGENRETY</sequence>
<feature type="transmembrane region" description="Helical" evidence="5">
    <location>
        <begin position="252"/>
        <end position="274"/>
    </location>
</feature>
<evidence type="ECO:0000256" key="5">
    <source>
        <dbReference type="RuleBase" id="RU363032"/>
    </source>
</evidence>
<accession>A0AAP2Z3N3</accession>
<dbReference type="AlphaFoldDB" id="A0AAP2Z3N3"/>
<evidence type="ECO:0000256" key="3">
    <source>
        <dbReference type="ARBA" id="ARBA00022989"/>
    </source>
</evidence>
<dbReference type="EMBL" id="JAOPKA010000027">
    <property type="protein sequence ID" value="MCU4744362.1"/>
    <property type="molecule type" value="Genomic_DNA"/>
</dbReference>
<feature type="transmembrane region" description="Helical" evidence="5">
    <location>
        <begin position="104"/>
        <end position="132"/>
    </location>
</feature>
<reference evidence="7 9" key="1">
    <citation type="submission" date="2022-09" db="EMBL/GenBank/DDBJ databases">
        <title>Enrichment on poylsaccharides allowed isolation of novel metabolic and taxonomic groups of Haloarchaea.</title>
        <authorList>
            <person name="Sorokin D.Y."/>
            <person name="Elcheninov A.G."/>
            <person name="Khizhniak T.V."/>
            <person name="Kolganova T.V."/>
            <person name="Kublanov I.V."/>
        </authorList>
    </citation>
    <scope>NUCLEOTIDE SEQUENCE</scope>
    <source>
        <strain evidence="8 9">AArc-m2/3/4</strain>
        <strain evidence="7">AArc-xg1-1</strain>
    </source>
</reference>
<keyword evidence="2 5" id="KW-0812">Transmembrane</keyword>
<evidence type="ECO:0000313" key="10">
    <source>
        <dbReference type="Proteomes" id="UP001321018"/>
    </source>
</evidence>
<feature type="transmembrane region" description="Helical" evidence="5">
    <location>
        <begin position="144"/>
        <end position="167"/>
    </location>
</feature>
<comment type="subcellular location">
    <subcellularLocation>
        <location evidence="5">Cell membrane</location>
        <topology evidence="5">Multi-pass membrane protein</topology>
    </subcellularLocation>
    <subcellularLocation>
        <location evidence="1">Membrane</location>
        <topology evidence="1">Multi-pass membrane protein</topology>
    </subcellularLocation>
</comment>
<feature type="domain" description="ABC transmembrane type-1" evidence="6">
    <location>
        <begin position="105"/>
        <end position="317"/>
    </location>
</feature>
<dbReference type="GO" id="GO:0005886">
    <property type="term" value="C:plasma membrane"/>
    <property type="evidence" value="ECO:0007669"/>
    <property type="project" value="UniProtKB-SubCell"/>
</dbReference>
<dbReference type="SUPFAM" id="SSF161098">
    <property type="entry name" value="MetI-like"/>
    <property type="match status" value="1"/>
</dbReference>
<evidence type="ECO:0000256" key="4">
    <source>
        <dbReference type="ARBA" id="ARBA00023136"/>
    </source>
</evidence>
<dbReference type="PANTHER" id="PTHR43376">
    <property type="entry name" value="OLIGOPEPTIDE TRANSPORT SYSTEM PERMEASE PROTEIN"/>
    <property type="match status" value="1"/>
</dbReference>
<dbReference type="EMBL" id="JAOPKB010000031">
    <property type="protein sequence ID" value="MCU4975966.1"/>
    <property type="molecule type" value="Genomic_DNA"/>
</dbReference>
<keyword evidence="5" id="KW-0813">Transport</keyword>
<keyword evidence="3 5" id="KW-1133">Transmembrane helix</keyword>
<dbReference type="Proteomes" id="UP001320972">
    <property type="component" value="Unassembled WGS sequence"/>
</dbReference>
<dbReference type="PANTHER" id="PTHR43376:SF1">
    <property type="entry name" value="OLIGOPEPTIDE TRANSPORT SYSTEM PERMEASE PROTEIN"/>
    <property type="match status" value="1"/>
</dbReference>
<dbReference type="GO" id="GO:0055085">
    <property type="term" value="P:transmembrane transport"/>
    <property type="evidence" value="ECO:0007669"/>
    <property type="project" value="InterPro"/>
</dbReference>
<comment type="caution">
    <text evidence="7">The sequence shown here is derived from an EMBL/GenBank/DDBJ whole genome shotgun (WGS) entry which is preliminary data.</text>
</comment>
<evidence type="ECO:0000313" key="7">
    <source>
        <dbReference type="EMBL" id="MCU4744362.1"/>
    </source>
</evidence>
<dbReference type="Proteomes" id="UP001321018">
    <property type="component" value="Unassembled WGS sequence"/>
</dbReference>
<evidence type="ECO:0000313" key="8">
    <source>
        <dbReference type="EMBL" id="MCU4975966.1"/>
    </source>
</evidence>
<evidence type="ECO:0000313" key="9">
    <source>
        <dbReference type="Proteomes" id="UP001320972"/>
    </source>
</evidence>
<name>A0AAP2Z3N3_9EURY</name>
<organism evidence="7 10">
    <name type="scientific">Natronoglomus mannanivorans</name>
    <dbReference type="NCBI Taxonomy" id="2979990"/>
    <lineage>
        <taxon>Archaea</taxon>
        <taxon>Methanobacteriati</taxon>
        <taxon>Methanobacteriota</taxon>
        <taxon>Stenosarchaea group</taxon>
        <taxon>Halobacteria</taxon>
        <taxon>Halobacteriales</taxon>
        <taxon>Natrialbaceae</taxon>
        <taxon>Natronoglomus</taxon>
    </lineage>
</organism>
<gene>
    <name evidence="8" type="ORF">OB955_25155</name>
    <name evidence="7" type="ORF">OB960_23585</name>
</gene>
<dbReference type="Pfam" id="PF00528">
    <property type="entry name" value="BPD_transp_1"/>
    <property type="match status" value="1"/>
</dbReference>
<comment type="similarity">
    <text evidence="5">Belongs to the binding-protein-dependent transport system permease family.</text>
</comment>
<feature type="transmembrane region" description="Helical" evidence="5">
    <location>
        <begin position="12"/>
        <end position="30"/>
    </location>
</feature>